<keyword evidence="4" id="KW-0614">Plasmid</keyword>
<dbReference type="SUPFAM" id="SSF51735">
    <property type="entry name" value="NAD(P)-binding Rossmann-fold domains"/>
    <property type="match status" value="1"/>
</dbReference>
<dbReference type="HOGENOM" id="CLU_010194_1_1_5"/>
<gene>
    <name evidence="4" type="ORF">RGCCGE502_33261</name>
</gene>
<evidence type="ECO:0000313" key="4">
    <source>
        <dbReference type="EMBL" id="EPE93769.1"/>
    </source>
</evidence>
<dbReference type="GO" id="GO:0004090">
    <property type="term" value="F:carbonyl reductase (NADPH) activity"/>
    <property type="evidence" value="ECO:0007669"/>
    <property type="project" value="TreeGrafter"/>
</dbReference>
<dbReference type="Gene3D" id="3.40.50.720">
    <property type="entry name" value="NAD(P)-binding Rossmann-like Domain"/>
    <property type="match status" value="1"/>
</dbReference>
<evidence type="ECO:0000256" key="2">
    <source>
        <dbReference type="ARBA" id="ARBA00011881"/>
    </source>
</evidence>
<name>S3H4V6_9HYPH</name>
<dbReference type="PRINTS" id="PR00081">
    <property type="entry name" value="GDHRDH"/>
</dbReference>
<keyword evidence="3" id="KW-0521">NADP</keyword>
<dbReference type="GO" id="GO:0050038">
    <property type="term" value="F:L-xylulose reductase (NADPH) activity"/>
    <property type="evidence" value="ECO:0007669"/>
    <property type="project" value="TreeGrafter"/>
</dbReference>
<dbReference type="Pfam" id="PF13561">
    <property type="entry name" value="adh_short_C2"/>
    <property type="match status" value="1"/>
</dbReference>
<dbReference type="PANTHER" id="PTHR44252:SF3">
    <property type="entry name" value="D-ERYTHRULOSE REDUCTASE-RELATED"/>
    <property type="match status" value="1"/>
</dbReference>
<dbReference type="InterPro" id="IPR051737">
    <property type="entry name" value="L-xylulose/Carbonyl_redctase"/>
</dbReference>
<evidence type="ECO:0000256" key="3">
    <source>
        <dbReference type="ARBA" id="ARBA00022857"/>
    </source>
</evidence>
<evidence type="ECO:0000256" key="1">
    <source>
        <dbReference type="ARBA" id="ARBA00006484"/>
    </source>
</evidence>
<comment type="caution">
    <text evidence="4">The sequence shown here is derived from an EMBL/GenBank/DDBJ whole genome shotgun (WGS) entry which is preliminary data.</text>
</comment>
<proteinExistence type="inferred from homology"/>
<dbReference type="FunFam" id="3.40.50.720:FF:000084">
    <property type="entry name" value="Short-chain dehydrogenase reductase"/>
    <property type="match status" value="1"/>
</dbReference>
<dbReference type="InterPro" id="IPR036291">
    <property type="entry name" value="NAD(P)-bd_dom_sf"/>
</dbReference>
<geneLocation type="plasmid" evidence="4">
    <name>pRg502a</name>
</geneLocation>
<organism evidence="4 5">
    <name type="scientific">Rhizobium grahamii CCGE 502</name>
    <dbReference type="NCBI Taxonomy" id="990285"/>
    <lineage>
        <taxon>Bacteria</taxon>
        <taxon>Pseudomonadati</taxon>
        <taxon>Pseudomonadota</taxon>
        <taxon>Alphaproteobacteria</taxon>
        <taxon>Hyphomicrobiales</taxon>
        <taxon>Rhizobiaceae</taxon>
        <taxon>Rhizobium/Agrobacterium group</taxon>
        <taxon>Rhizobium</taxon>
    </lineage>
</organism>
<comment type="similarity">
    <text evidence="1">Belongs to the short-chain dehydrogenases/reductases (SDR) family.</text>
</comment>
<dbReference type="GO" id="GO:0006006">
    <property type="term" value="P:glucose metabolic process"/>
    <property type="evidence" value="ECO:0007669"/>
    <property type="project" value="TreeGrafter"/>
</dbReference>
<reference evidence="4 5" key="1">
    <citation type="journal article" date="2012" name="J. Bacteriol.">
        <title>Genome sequence of Rhizobium grahamii CCGE502, a broad-host-range symbiont with low nodulation competitiveness in Phaseolus vulgaris.</title>
        <authorList>
            <person name="Althabegoiti M.J."/>
            <person name="Lozano L."/>
            <person name="Torres-Tejerizo G."/>
            <person name="Ormeno-Orrillo E."/>
            <person name="Rogel M.A."/>
            <person name="Gonzalez V."/>
            <person name="Martinez-Romero E."/>
        </authorList>
    </citation>
    <scope>NUCLEOTIDE SEQUENCE [LARGE SCALE GENOMIC DNA]</scope>
    <source>
        <strain evidence="4 5">CCGE 502</strain>
        <plasmid evidence="4">pRg502a</plasmid>
    </source>
</reference>
<evidence type="ECO:0000313" key="5">
    <source>
        <dbReference type="Proteomes" id="UP000014411"/>
    </source>
</evidence>
<dbReference type="InterPro" id="IPR020904">
    <property type="entry name" value="Sc_DH/Rdtase_CS"/>
</dbReference>
<dbReference type="PRINTS" id="PR00080">
    <property type="entry name" value="SDRFAMILY"/>
</dbReference>
<keyword evidence="5" id="KW-1185">Reference proteome</keyword>
<comment type="subunit">
    <text evidence="2">Homotetramer.</text>
</comment>
<dbReference type="EMBL" id="AEYE02000038">
    <property type="protein sequence ID" value="EPE93769.1"/>
    <property type="molecule type" value="Genomic_DNA"/>
</dbReference>
<dbReference type="GO" id="GO:0005997">
    <property type="term" value="P:xylulose metabolic process"/>
    <property type="evidence" value="ECO:0007669"/>
    <property type="project" value="TreeGrafter"/>
</dbReference>
<dbReference type="PROSITE" id="PS00061">
    <property type="entry name" value="ADH_SHORT"/>
    <property type="match status" value="1"/>
</dbReference>
<dbReference type="AlphaFoldDB" id="S3H4V6"/>
<dbReference type="Proteomes" id="UP000014411">
    <property type="component" value="Unassembled WGS sequence"/>
</dbReference>
<protein>
    <submittedName>
        <fullName evidence="4">Short-chain dehydrogenase</fullName>
    </submittedName>
</protein>
<sequence length="259" mass="27213">MNETMSGFNILDRLSLSGRRALVTGAGRGLGRSIAEGLASAGAEVTLCARTESEVEEGARSIRDHGFKAEALVADVRDIAGFRATVDAMPAYDIFVNNAGTNRPRPLSDVTVEDFDAVMGLNLRAAVFAAQAITTRMANLRIQGSVINMSSQMGHVGAANRTIYCASKWALEGFTKALAVELGPVGIRVNTVAPTFIETPMTRPFLEDPAARNAMVSKIKLGRLGTPEDVVGAVLFLASDASALVTGSALLVDGGWTAE</sequence>
<dbReference type="CDD" id="cd05233">
    <property type="entry name" value="SDR_c"/>
    <property type="match status" value="1"/>
</dbReference>
<dbReference type="PANTHER" id="PTHR44252">
    <property type="entry name" value="D-ERYTHRULOSE REDUCTASE"/>
    <property type="match status" value="1"/>
</dbReference>
<dbReference type="NCBIfam" id="NF005559">
    <property type="entry name" value="PRK07231.1"/>
    <property type="match status" value="1"/>
</dbReference>
<dbReference type="InterPro" id="IPR002347">
    <property type="entry name" value="SDR_fam"/>
</dbReference>
<accession>S3H4V6</accession>